<sequence>MKTVVIVYSSVTGNTKHVAEVIAETLAREDGTDDTFSGDAITTVLVNADTEYKRQHTNPEYTGYTAGDAYVVGCTTAAFRTSDLMREYLAGYPRDMMEGKPCAVYGMCAGTAGYVRRELANLLRGNGAVICAHDVFKGPTNYLAGGYPKAGKLQVWPEADHTPIQAFAEGLTSAFDRAVADPQMKCKVPLGGVSGAIFRMVPGKKIDGMMRMSLGPLSVDNTRCLRCAKCVVSCPYGALAMVEAEGAVPFDPTYVEPGTGYYPDRQENTEYVQSRIAAGVNSTRVVVQDEALCHGCYRCIHVCPTAAINPTKRMDKWKHMPRYHYTEGTVQSGKARMVTETEYDALVTGEQEM</sequence>
<dbReference type="AlphaFoldDB" id="A0A9K3CXR6"/>
<dbReference type="Gene3D" id="3.40.50.360">
    <property type="match status" value="1"/>
</dbReference>
<dbReference type="EMBL" id="BDIP01001787">
    <property type="protein sequence ID" value="GIQ85141.1"/>
    <property type="molecule type" value="Genomic_DNA"/>
</dbReference>
<gene>
    <name evidence="3" type="ORF">KIPB_006769</name>
</gene>
<dbReference type="InterPro" id="IPR029039">
    <property type="entry name" value="Flavoprotein-like_sf"/>
</dbReference>
<feature type="domain" description="4Fe-4S ferredoxin-type" evidence="2">
    <location>
        <begin position="215"/>
        <end position="244"/>
    </location>
</feature>
<dbReference type="PROSITE" id="PS51379">
    <property type="entry name" value="4FE4S_FER_2"/>
    <property type="match status" value="2"/>
</dbReference>
<feature type="domain" description="Flavodoxin-like" evidence="1">
    <location>
        <begin position="4"/>
        <end position="172"/>
    </location>
</feature>
<dbReference type="InterPro" id="IPR017900">
    <property type="entry name" value="4Fe4S_Fe_S_CS"/>
</dbReference>
<dbReference type="Pfam" id="PF12838">
    <property type="entry name" value="Fer4_7"/>
    <property type="match status" value="1"/>
</dbReference>
<keyword evidence="4" id="KW-1185">Reference proteome</keyword>
<reference evidence="3 4" key="1">
    <citation type="journal article" date="2018" name="PLoS ONE">
        <title>The draft genome of Kipferlia bialata reveals reductive genome evolution in fornicate parasites.</title>
        <authorList>
            <person name="Tanifuji G."/>
            <person name="Takabayashi S."/>
            <person name="Kume K."/>
            <person name="Takagi M."/>
            <person name="Nakayama T."/>
            <person name="Kamikawa R."/>
            <person name="Inagaki Y."/>
            <person name="Hashimoto T."/>
        </authorList>
    </citation>
    <scope>NUCLEOTIDE SEQUENCE [LARGE SCALE GENOMIC DNA]</scope>
    <source>
        <strain evidence="3">NY0173</strain>
    </source>
</reference>
<comment type="caution">
    <text evidence="3">The sequence shown here is derived from an EMBL/GenBank/DDBJ whole genome shotgun (WGS) entry which is preliminary data.</text>
</comment>
<dbReference type="Gene3D" id="3.30.70.20">
    <property type="match status" value="2"/>
</dbReference>
<evidence type="ECO:0000313" key="4">
    <source>
        <dbReference type="Proteomes" id="UP000265618"/>
    </source>
</evidence>
<dbReference type="PROSITE" id="PS50902">
    <property type="entry name" value="FLAVODOXIN_LIKE"/>
    <property type="match status" value="1"/>
</dbReference>
<protein>
    <submittedName>
        <fullName evidence="3">Uncharacterized protein</fullName>
    </submittedName>
</protein>
<organism evidence="3 4">
    <name type="scientific">Kipferlia bialata</name>
    <dbReference type="NCBI Taxonomy" id="797122"/>
    <lineage>
        <taxon>Eukaryota</taxon>
        <taxon>Metamonada</taxon>
        <taxon>Carpediemonas-like organisms</taxon>
        <taxon>Kipferlia</taxon>
    </lineage>
</organism>
<feature type="domain" description="4Fe-4S ferredoxin-type" evidence="2">
    <location>
        <begin position="283"/>
        <end position="313"/>
    </location>
</feature>
<dbReference type="InterPro" id="IPR008254">
    <property type="entry name" value="Flavodoxin/NO_synth"/>
</dbReference>
<name>A0A9K3CXR6_9EUKA</name>
<dbReference type="Proteomes" id="UP000265618">
    <property type="component" value="Unassembled WGS sequence"/>
</dbReference>
<dbReference type="SUPFAM" id="SSF54862">
    <property type="entry name" value="4Fe-4S ferredoxins"/>
    <property type="match status" value="1"/>
</dbReference>
<dbReference type="SUPFAM" id="SSF52218">
    <property type="entry name" value="Flavoproteins"/>
    <property type="match status" value="1"/>
</dbReference>
<evidence type="ECO:0000259" key="1">
    <source>
        <dbReference type="PROSITE" id="PS50902"/>
    </source>
</evidence>
<evidence type="ECO:0000313" key="3">
    <source>
        <dbReference type="EMBL" id="GIQ85141.1"/>
    </source>
</evidence>
<dbReference type="PROSITE" id="PS00198">
    <property type="entry name" value="4FE4S_FER_1"/>
    <property type="match status" value="1"/>
</dbReference>
<accession>A0A9K3CXR6</accession>
<proteinExistence type="predicted"/>
<dbReference type="InterPro" id="IPR017896">
    <property type="entry name" value="4Fe4S_Fe-S-bd"/>
</dbReference>
<evidence type="ECO:0000259" key="2">
    <source>
        <dbReference type="PROSITE" id="PS51379"/>
    </source>
</evidence>
<dbReference type="GO" id="GO:0010181">
    <property type="term" value="F:FMN binding"/>
    <property type="evidence" value="ECO:0007669"/>
    <property type="project" value="InterPro"/>
</dbReference>
<dbReference type="OrthoDB" id="10492131at2759"/>